<feature type="compositionally biased region" description="Low complexity" evidence="1">
    <location>
        <begin position="359"/>
        <end position="368"/>
    </location>
</feature>
<dbReference type="SUPFAM" id="SSF57701">
    <property type="entry name" value="Zn2/Cys6 DNA-binding domain"/>
    <property type="match status" value="1"/>
</dbReference>
<feature type="region of interest" description="Disordered" evidence="1">
    <location>
        <begin position="1"/>
        <end position="52"/>
    </location>
</feature>
<dbReference type="GO" id="GO:0001228">
    <property type="term" value="F:DNA-binding transcription activator activity, RNA polymerase II-specific"/>
    <property type="evidence" value="ECO:0007669"/>
    <property type="project" value="TreeGrafter"/>
</dbReference>
<dbReference type="PANTHER" id="PTHR47784:SF5">
    <property type="entry name" value="STEROL UPTAKE CONTROL PROTEIN 2"/>
    <property type="match status" value="1"/>
</dbReference>
<protein>
    <submittedName>
        <fullName evidence="3">Upc2 protein</fullName>
    </submittedName>
</protein>
<dbReference type="InterPro" id="IPR053157">
    <property type="entry name" value="Sterol_Uptake_Regulator"/>
</dbReference>
<evidence type="ECO:0000313" key="4">
    <source>
        <dbReference type="Proteomes" id="UP001360560"/>
    </source>
</evidence>
<feature type="domain" description="Zn(2)-C6 fungal-type" evidence="2">
    <location>
        <begin position="53"/>
        <end position="83"/>
    </location>
</feature>
<accession>A0AAV5QU50</accession>
<feature type="compositionally biased region" description="Basic residues" evidence="1">
    <location>
        <begin position="41"/>
        <end position="50"/>
    </location>
</feature>
<proteinExistence type="predicted"/>
<dbReference type="RefSeq" id="XP_064855373.1">
    <property type="nucleotide sequence ID" value="XM_064999301.1"/>
</dbReference>
<dbReference type="PROSITE" id="PS50048">
    <property type="entry name" value="ZN2_CY6_FUNGAL_2"/>
    <property type="match status" value="1"/>
</dbReference>
<dbReference type="Gene3D" id="4.10.240.10">
    <property type="entry name" value="Zn(2)-C6 fungal-type DNA-binding domain"/>
    <property type="match status" value="1"/>
</dbReference>
<feature type="compositionally biased region" description="Low complexity" evidence="1">
    <location>
        <begin position="233"/>
        <end position="253"/>
    </location>
</feature>
<dbReference type="PANTHER" id="PTHR47784">
    <property type="entry name" value="STEROL UPTAKE CONTROL PROTEIN 2"/>
    <property type="match status" value="1"/>
</dbReference>
<feature type="region of interest" description="Disordered" evidence="1">
    <location>
        <begin position="319"/>
        <end position="398"/>
    </location>
</feature>
<evidence type="ECO:0000259" key="2">
    <source>
        <dbReference type="PROSITE" id="PS50048"/>
    </source>
</evidence>
<dbReference type="GO" id="GO:0008270">
    <property type="term" value="F:zinc ion binding"/>
    <property type="evidence" value="ECO:0007669"/>
    <property type="project" value="InterPro"/>
</dbReference>
<comment type="caution">
    <text evidence="3">The sequence shown here is derived from an EMBL/GenBank/DDBJ whole genome shotgun (WGS) entry which is preliminary data.</text>
</comment>
<feature type="compositionally biased region" description="Polar residues" evidence="1">
    <location>
        <begin position="10"/>
        <end position="40"/>
    </location>
</feature>
<dbReference type="Pfam" id="PF00172">
    <property type="entry name" value="Zn_clus"/>
    <property type="match status" value="1"/>
</dbReference>
<feature type="region of interest" description="Disordered" evidence="1">
    <location>
        <begin position="89"/>
        <end position="123"/>
    </location>
</feature>
<feature type="compositionally biased region" description="Polar residues" evidence="1">
    <location>
        <begin position="93"/>
        <end position="109"/>
    </location>
</feature>
<evidence type="ECO:0000313" key="3">
    <source>
        <dbReference type="EMBL" id="GMM38378.1"/>
    </source>
</evidence>
<keyword evidence="4" id="KW-1185">Reference proteome</keyword>
<reference evidence="3 4" key="1">
    <citation type="journal article" date="2023" name="Elife">
        <title>Identification of key yeast species and microbe-microbe interactions impacting larval growth of Drosophila in the wild.</title>
        <authorList>
            <person name="Mure A."/>
            <person name="Sugiura Y."/>
            <person name="Maeda R."/>
            <person name="Honda K."/>
            <person name="Sakurai N."/>
            <person name="Takahashi Y."/>
            <person name="Watada M."/>
            <person name="Katoh T."/>
            <person name="Gotoh A."/>
            <person name="Gotoh Y."/>
            <person name="Taniguchi I."/>
            <person name="Nakamura K."/>
            <person name="Hayashi T."/>
            <person name="Katayama T."/>
            <person name="Uemura T."/>
            <person name="Hattori Y."/>
        </authorList>
    </citation>
    <scope>NUCLEOTIDE SEQUENCE [LARGE SCALE GENOMIC DNA]</scope>
    <source>
        <strain evidence="3 4">SC-9</strain>
    </source>
</reference>
<feature type="region of interest" description="Disordered" evidence="1">
    <location>
        <begin position="233"/>
        <end position="256"/>
    </location>
</feature>
<dbReference type="Proteomes" id="UP001360560">
    <property type="component" value="Unassembled WGS sequence"/>
</dbReference>
<dbReference type="GeneID" id="90076366"/>
<dbReference type="AlphaFoldDB" id="A0AAV5QU50"/>
<feature type="compositionally biased region" description="Polar residues" evidence="1">
    <location>
        <begin position="319"/>
        <end position="341"/>
    </location>
</feature>
<feature type="compositionally biased region" description="Low complexity" evidence="1">
    <location>
        <begin position="379"/>
        <end position="391"/>
    </location>
</feature>
<dbReference type="Pfam" id="PF11951">
    <property type="entry name" value="Fungal_trans_2"/>
    <property type="match status" value="1"/>
</dbReference>
<dbReference type="InterPro" id="IPR021858">
    <property type="entry name" value="Fun_TF"/>
</dbReference>
<dbReference type="CDD" id="cd00067">
    <property type="entry name" value="GAL4"/>
    <property type="match status" value="1"/>
</dbReference>
<dbReference type="InterPro" id="IPR036864">
    <property type="entry name" value="Zn2-C6_fun-type_DNA-bd_sf"/>
</dbReference>
<dbReference type="PROSITE" id="PS00463">
    <property type="entry name" value="ZN2_CY6_FUNGAL_1"/>
    <property type="match status" value="1"/>
</dbReference>
<dbReference type="EMBL" id="BTFZ01000020">
    <property type="protein sequence ID" value="GMM38378.1"/>
    <property type="molecule type" value="Genomic_DNA"/>
</dbReference>
<dbReference type="InterPro" id="IPR001138">
    <property type="entry name" value="Zn2Cys6_DnaBD"/>
</dbReference>
<name>A0AAV5QU50_9ASCO</name>
<evidence type="ECO:0000256" key="1">
    <source>
        <dbReference type="SAM" id="MobiDB-lite"/>
    </source>
</evidence>
<gene>
    <name evidence="3" type="ORF">DASC09_057170</name>
</gene>
<dbReference type="SMART" id="SM00066">
    <property type="entry name" value="GAL4"/>
    <property type="match status" value="1"/>
</dbReference>
<feature type="compositionally biased region" description="Low complexity" evidence="1">
    <location>
        <begin position="110"/>
        <end position="119"/>
    </location>
</feature>
<sequence>MGDKLHASLGNASTAPNVSASVKSGSRISKDTNTSRTSKPATKRKFHTKSRNGCNTCKKRRVKCDEMKPVCNKCTHMGIECTYSNPALGKPSGSPQPQERRNNQSTSVDFNFGNKNNNNAAPVDSFGNSGASSSVTNAALQLLIANATNTMAAQNNPLSTLFSSGKNSVDLASILGSLNGNISGDNPLSNLLGGSSSSNGLSATDLLLFQKQQQQQMQQALLLNLITGNNFNGNNSSGSDDNNNNKNNSSSNSPRPINTISSLLGLGAGNGTATLASNPLVSTLLSSISNHSSASSAASLLNLANSNELYPGLNTLASQAEQQQRNSAPISTPQSPNSLTHNLPIDSLIDDPPSMAPDSPISSSPNSSIREHIEGDTASTSLSSSPKNSLLVNDSSMSPTISGSLNTKDLRLMYHYTTVVWPTITAAGISEEKLWSEYIPQLSFEHPFLMHSILAFSATHLSRTEQGLDECVTYHRGESLRLLRDAVLEISLENTDALVASAIILIMDSLANASLPSSPSPKSLPASAWIYHVKGAATILTAVWPLNKTSKFHKFISVDLSDLGDIINSPEKLASSDKTYSDLECFDESIGDLYPVEYTSPYLITLAYLNKLHNERYKSDFILRIFAFPALLDKTFLALLMTGDIAAMRIMRVYYSMLREFTNEMRDKVWFLEGVCKVLPADVDEYSGGGGMHMMLDFLGGGLPSLTTVNLSNEFTSNLDFMGN</sequence>
<organism evidence="3 4">
    <name type="scientific">Saccharomycopsis crataegensis</name>
    <dbReference type="NCBI Taxonomy" id="43959"/>
    <lineage>
        <taxon>Eukaryota</taxon>
        <taxon>Fungi</taxon>
        <taxon>Dikarya</taxon>
        <taxon>Ascomycota</taxon>
        <taxon>Saccharomycotina</taxon>
        <taxon>Saccharomycetes</taxon>
        <taxon>Saccharomycopsidaceae</taxon>
        <taxon>Saccharomycopsis</taxon>
    </lineage>
</organism>